<dbReference type="Proteomes" id="UP000887540">
    <property type="component" value="Unplaced"/>
</dbReference>
<feature type="transmembrane region" description="Helical" evidence="1">
    <location>
        <begin position="509"/>
        <end position="531"/>
    </location>
</feature>
<keyword evidence="2" id="KW-1185">Reference proteome</keyword>
<protein>
    <submittedName>
        <fullName evidence="3">Uncharacterized protein</fullName>
    </submittedName>
</protein>
<keyword evidence="1" id="KW-0812">Transmembrane</keyword>
<name>A0A914C6U3_9BILA</name>
<keyword evidence="1" id="KW-1133">Transmembrane helix</keyword>
<dbReference type="WBParaSite" id="ACRNAN_Path_347.g1328.t1">
    <property type="protein sequence ID" value="ACRNAN_Path_347.g1328.t1"/>
    <property type="gene ID" value="ACRNAN_Path_347.g1328"/>
</dbReference>
<evidence type="ECO:0000256" key="1">
    <source>
        <dbReference type="SAM" id="Phobius"/>
    </source>
</evidence>
<accession>A0A914C6U3</accession>
<reference evidence="3" key="1">
    <citation type="submission" date="2022-11" db="UniProtKB">
        <authorList>
            <consortium name="WormBaseParasite"/>
        </authorList>
    </citation>
    <scope>IDENTIFICATION</scope>
</reference>
<evidence type="ECO:0000313" key="3">
    <source>
        <dbReference type="WBParaSite" id="ACRNAN_Path_347.g1328.t1"/>
    </source>
</evidence>
<sequence length="532" mass="60080">MTTNFNKSDEQSINTQKFEIIGQETPGYSSFKEPPITLEYFVKFLTEKDPKQDPDDINKEALKKFNEFRNSNRGGSYYMTIAKEPITIYRRWGNDAHEAGCYWTSEPKTKFQAIHELSVVPTFYNSLEHQSAITLPAGTVIYQYYAGPQQDVLQKTMGGDMQLYIPRSIIQVALSNTTKREEQWVGMKNERITVHSISDNTPIFDAQKTFLNDFEQNNKLDISNKCTSLYNAASSNSEPVAPHSISNNTSNYTNINDLISNSLTTGLKLHAPSIFESGGGGDRGISAIDNINYTRSSKEERSERITNQNRYQSNFCDSTGITSSQSNVSAPWPGGVELLYSVKIKKDYGSLDIINRFNVDADNSTIVIFHTSSSEYKLKLPIKITQNELSCLQHSCLKTSKKGLSLSLRSIQDGIHVTTEGIDNVDDINAIDWKTAQLITIGLRGFYYDFMGNEYSDDEEIEEMLKRLRNAKRRDTRVDVDTTRDYNSRSSDLSNRRSHQLSEEEIKNIILGVALIIKIIFGIAFGIALIFG</sequence>
<evidence type="ECO:0000313" key="2">
    <source>
        <dbReference type="Proteomes" id="UP000887540"/>
    </source>
</evidence>
<keyword evidence="1" id="KW-0472">Membrane</keyword>
<dbReference type="AlphaFoldDB" id="A0A914C6U3"/>
<proteinExistence type="predicted"/>
<organism evidence="2 3">
    <name type="scientific">Acrobeloides nanus</name>
    <dbReference type="NCBI Taxonomy" id="290746"/>
    <lineage>
        <taxon>Eukaryota</taxon>
        <taxon>Metazoa</taxon>
        <taxon>Ecdysozoa</taxon>
        <taxon>Nematoda</taxon>
        <taxon>Chromadorea</taxon>
        <taxon>Rhabditida</taxon>
        <taxon>Tylenchina</taxon>
        <taxon>Cephalobomorpha</taxon>
        <taxon>Cephaloboidea</taxon>
        <taxon>Cephalobidae</taxon>
        <taxon>Acrobeloides</taxon>
    </lineage>
</organism>